<keyword evidence="1" id="KW-0547">Nucleotide-binding</keyword>
<dbReference type="SUPFAM" id="SSF55781">
    <property type="entry name" value="GAF domain-like"/>
    <property type="match status" value="1"/>
</dbReference>
<dbReference type="InterPro" id="IPR025944">
    <property type="entry name" value="Sigma_54_int_dom_CS"/>
</dbReference>
<dbReference type="PANTHER" id="PTHR32071">
    <property type="entry name" value="TRANSCRIPTIONAL REGULATORY PROTEIN"/>
    <property type="match status" value="1"/>
</dbReference>
<keyword evidence="8" id="KW-1185">Reference proteome</keyword>
<dbReference type="NCBIfam" id="NF003451">
    <property type="entry name" value="PRK05022.1"/>
    <property type="match status" value="1"/>
</dbReference>
<feature type="domain" description="Sigma-54 factor interaction" evidence="6">
    <location>
        <begin position="189"/>
        <end position="418"/>
    </location>
</feature>
<evidence type="ECO:0000259" key="6">
    <source>
        <dbReference type="PROSITE" id="PS50045"/>
    </source>
</evidence>
<dbReference type="Gene3D" id="1.10.10.60">
    <property type="entry name" value="Homeodomain-like"/>
    <property type="match status" value="1"/>
</dbReference>
<sequence>MTTENSAGIELIADLSRQLPASERYQRLLDQITTLFPCDAIALLKLEGEQLRPLAIKGLSQDTLGRRFKLDQHPRLSSILATNQPLRFPADSDLPDPYDGLVGDDCDKLEVHDCLGVTLIVDDIPWGVITLDALDPHCFDQLDYQLLANIISIAAATAKAAELIQALEQQVETQHQLTMSVLQQKQTEMIGKSTAMRSLIADLDAVAPSMLSVLITGETGAGKEVVAHHIHRQSERCNQPLVYINCAALPESIAESELFGHRKGAFTGAVDNRAGKFEMADGGTLFLDELGELPLPIQAKLLRAIQSGEIQRVGSDAPVNVDVRIITATNRNLKQEVKAGRFRADLYHRLSVFPVEVPPLRERASDIILLAGYMLEQEQHHFGIDKLRLAPSCNATLKQYHWPGNVRELHHLLSRAALKAVSSQRNRKLVTIDNSHLDITPSTTPNGPHLEQATLTTANQQDIDLKSIVDQFQIELIQQKLEQHQKNMAATARSLGLDRSNFYRLLKRLDIYTDN</sequence>
<dbReference type="RefSeq" id="WP_237444231.1">
    <property type="nucleotide sequence ID" value="NZ_CAKLPX010000001.1"/>
</dbReference>
<dbReference type="InterPro" id="IPR003593">
    <property type="entry name" value="AAA+_ATPase"/>
</dbReference>
<dbReference type="InterPro" id="IPR058031">
    <property type="entry name" value="AAA_lid_NorR"/>
</dbReference>
<protein>
    <submittedName>
        <fullName evidence="7">Nitric oxide reductase transcription regulator NorR2</fullName>
    </submittedName>
</protein>
<dbReference type="PROSITE" id="PS00675">
    <property type="entry name" value="SIGMA54_INTERACT_1"/>
    <property type="match status" value="1"/>
</dbReference>
<dbReference type="InterPro" id="IPR027417">
    <property type="entry name" value="P-loop_NTPase"/>
</dbReference>
<keyword evidence="5" id="KW-0804">Transcription</keyword>
<dbReference type="InterPro" id="IPR029016">
    <property type="entry name" value="GAF-like_dom_sf"/>
</dbReference>
<dbReference type="InterPro" id="IPR002197">
    <property type="entry name" value="HTH_Fis"/>
</dbReference>
<keyword evidence="2" id="KW-0067">ATP-binding</keyword>
<dbReference type="SUPFAM" id="SSF52540">
    <property type="entry name" value="P-loop containing nucleoside triphosphate hydrolases"/>
    <property type="match status" value="1"/>
</dbReference>
<name>A0ABN8EN77_9GAMM</name>
<dbReference type="SUPFAM" id="SSF46689">
    <property type="entry name" value="Homeodomain-like"/>
    <property type="match status" value="1"/>
</dbReference>
<proteinExistence type="predicted"/>
<evidence type="ECO:0000256" key="5">
    <source>
        <dbReference type="ARBA" id="ARBA00023163"/>
    </source>
</evidence>
<dbReference type="Pfam" id="PF00158">
    <property type="entry name" value="Sigma54_activat"/>
    <property type="match status" value="1"/>
</dbReference>
<evidence type="ECO:0000256" key="2">
    <source>
        <dbReference type="ARBA" id="ARBA00022840"/>
    </source>
</evidence>
<dbReference type="InterPro" id="IPR002078">
    <property type="entry name" value="Sigma_54_int"/>
</dbReference>
<dbReference type="InterPro" id="IPR003018">
    <property type="entry name" value="GAF"/>
</dbReference>
<evidence type="ECO:0000256" key="1">
    <source>
        <dbReference type="ARBA" id="ARBA00022741"/>
    </source>
</evidence>
<accession>A0ABN8EN77</accession>
<dbReference type="Pfam" id="PF25601">
    <property type="entry name" value="AAA_lid_14"/>
    <property type="match status" value="1"/>
</dbReference>
<reference evidence="7" key="1">
    <citation type="submission" date="2021-12" db="EMBL/GenBank/DDBJ databases">
        <authorList>
            <person name="Rodrigo-Torres L."/>
            <person name="Arahal R. D."/>
            <person name="Lucena T."/>
        </authorList>
    </citation>
    <scope>NUCLEOTIDE SEQUENCE</scope>
    <source>
        <strain evidence="7">CECT 8267</strain>
    </source>
</reference>
<evidence type="ECO:0000313" key="7">
    <source>
        <dbReference type="EMBL" id="CAH0991586.1"/>
    </source>
</evidence>
<dbReference type="InterPro" id="IPR025943">
    <property type="entry name" value="Sigma_54_int_dom_ATP-bd_2"/>
</dbReference>
<dbReference type="EMBL" id="CAKLPX010000001">
    <property type="protein sequence ID" value="CAH0991586.1"/>
    <property type="molecule type" value="Genomic_DNA"/>
</dbReference>
<comment type="caution">
    <text evidence="7">The sequence shown here is derived from an EMBL/GenBank/DDBJ whole genome shotgun (WGS) entry which is preliminary data.</text>
</comment>
<dbReference type="PRINTS" id="PR01590">
    <property type="entry name" value="HTHFIS"/>
</dbReference>
<dbReference type="Gene3D" id="1.10.8.60">
    <property type="match status" value="1"/>
</dbReference>
<dbReference type="PROSITE" id="PS00688">
    <property type="entry name" value="SIGMA54_INTERACT_3"/>
    <property type="match status" value="1"/>
</dbReference>
<dbReference type="CDD" id="cd00009">
    <property type="entry name" value="AAA"/>
    <property type="match status" value="1"/>
</dbReference>
<dbReference type="SMART" id="SM00382">
    <property type="entry name" value="AAA"/>
    <property type="match status" value="1"/>
</dbReference>
<keyword evidence="3" id="KW-0805">Transcription regulation</keyword>
<evidence type="ECO:0000313" key="8">
    <source>
        <dbReference type="Proteomes" id="UP000838100"/>
    </source>
</evidence>
<evidence type="ECO:0000256" key="3">
    <source>
        <dbReference type="ARBA" id="ARBA00023015"/>
    </source>
</evidence>
<dbReference type="Gene3D" id="3.40.50.300">
    <property type="entry name" value="P-loop containing nucleotide triphosphate hydrolases"/>
    <property type="match status" value="1"/>
</dbReference>
<dbReference type="Proteomes" id="UP000838100">
    <property type="component" value="Unassembled WGS sequence"/>
</dbReference>
<dbReference type="Gene3D" id="3.30.450.40">
    <property type="match status" value="1"/>
</dbReference>
<organism evidence="7 8">
    <name type="scientific">Sinobacterium norvegicum</name>
    <dbReference type="NCBI Taxonomy" id="1641715"/>
    <lineage>
        <taxon>Bacteria</taxon>
        <taxon>Pseudomonadati</taxon>
        <taxon>Pseudomonadota</taxon>
        <taxon>Gammaproteobacteria</taxon>
        <taxon>Cellvibrionales</taxon>
        <taxon>Spongiibacteraceae</taxon>
        <taxon>Sinobacterium</taxon>
    </lineage>
</organism>
<gene>
    <name evidence="7" type="primary">norR2</name>
    <name evidence="7" type="ORF">SIN8267_01695</name>
</gene>
<dbReference type="Pfam" id="PF01590">
    <property type="entry name" value="GAF"/>
    <property type="match status" value="1"/>
</dbReference>
<dbReference type="PANTHER" id="PTHR32071:SF35">
    <property type="entry name" value="ANAEROBIC NITRIC OXIDE REDUCTASE TRANSCRIPTION REGULATOR NORR"/>
    <property type="match status" value="1"/>
</dbReference>
<dbReference type="PROSITE" id="PS00676">
    <property type="entry name" value="SIGMA54_INTERACT_2"/>
    <property type="match status" value="1"/>
</dbReference>
<keyword evidence="4" id="KW-0238">DNA-binding</keyword>
<dbReference type="PROSITE" id="PS50045">
    <property type="entry name" value="SIGMA54_INTERACT_4"/>
    <property type="match status" value="1"/>
</dbReference>
<evidence type="ECO:0000256" key="4">
    <source>
        <dbReference type="ARBA" id="ARBA00023125"/>
    </source>
</evidence>
<dbReference type="InterPro" id="IPR009057">
    <property type="entry name" value="Homeodomain-like_sf"/>
</dbReference>
<dbReference type="InterPro" id="IPR025662">
    <property type="entry name" value="Sigma_54_int_dom_ATP-bd_1"/>
</dbReference>
<dbReference type="SMART" id="SM00065">
    <property type="entry name" value="GAF"/>
    <property type="match status" value="1"/>
</dbReference>